<dbReference type="STRING" id="74557.A0A1V9Y4H5"/>
<comment type="caution">
    <text evidence="2">The sequence shown here is derived from an EMBL/GenBank/DDBJ whole genome shotgun (WGS) entry which is preliminary data.</text>
</comment>
<reference evidence="2 3" key="1">
    <citation type="journal article" date="2014" name="Genome Biol. Evol.">
        <title>The secreted proteins of Achlya hypogyna and Thraustotheca clavata identify the ancestral oomycete secretome and reveal gene acquisitions by horizontal gene transfer.</title>
        <authorList>
            <person name="Misner I."/>
            <person name="Blouin N."/>
            <person name="Leonard G."/>
            <person name="Richards T.A."/>
            <person name="Lane C.E."/>
        </authorList>
    </citation>
    <scope>NUCLEOTIDE SEQUENCE [LARGE SCALE GENOMIC DNA]</scope>
    <source>
        <strain evidence="2 3">ATCC 34112</strain>
    </source>
</reference>
<accession>A0A1V9Y4H5</accession>
<proteinExistence type="predicted"/>
<sequence length="83" mass="9064">MSVNQLLVVDAVAQNEFIAIPPKSRICEVPPLLQLQHCVNGGNIMCGNDVPNEGSFVGLYSFLVCPLHVMLCSLNLFHPQQSN</sequence>
<keyword evidence="1" id="KW-0472">Membrane</keyword>
<dbReference type="AlphaFoldDB" id="A0A1V9Y4H5"/>
<gene>
    <name evidence="2" type="ORF">THRCLA_23448</name>
</gene>
<organism evidence="2 3">
    <name type="scientific">Thraustotheca clavata</name>
    <dbReference type="NCBI Taxonomy" id="74557"/>
    <lineage>
        <taxon>Eukaryota</taxon>
        <taxon>Sar</taxon>
        <taxon>Stramenopiles</taxon>
        <taxon>Oomycota</taxon>
        <taxon>Saprolegniomycetes</taxon>
        <taxon>Saprolegniales</taxon>
        <taxon>Achlyaceae</taxon>
        <taxon>Thraustotheca</taxon>
    </lineage>
</organism>
<evidence type="ECO:0000313" key="2">
    <source>
        <dbReference type="EMBL" id="OQR80623.1"/>
    </source>
</evidence>
<feature type="transmembrane region" description="Helical" evidence="1">
    <location>
        <begin position="57"/>
        <end position="77"/>
    </location>
</feature>
<dbReference type="Proteomes" id="UP000243217">
    <property type="component" value="Unassembled WGS sequence"/>
</dbReference>
<name>A0A1V9Y4H5_9STRA</name>
<keyword evidence="1" id="KW-0812">Transmembrane</keyword>
<keyword evidence="1" id="KW-1133">Transmembrane helix</keyword>
<dbReference type="EMBL" id="JNBS01005164">
    <property type="protein sequence ID" value="OQR80623.1"/>
    <property type="molecule type" value="Genomic_DNA"/>
</dbReference>
<evidence type="ECO:0000313" key="3">
    <source>
        <dbReference type="Proteomes" id="UP000243217"/>
    </source>
</evidence>
<evidence type="ECO:0000256" key="1">
    <source>
        <dbReference type="SAM" id="Phobius"/>
    </source>
</evidence>
<keyword evidence="3" id="KW-1185">Reference proteome</keyword>
<protein>
    <submittedName>
        <fullName evidence="2">Uncharacterized protein</fullName>
    </submittedName>
</protein>